<evidence type="ECO:0000313" key="3">
    <source>
        <dbReference type="Proteomes" id="UP001061361"/>
    </source>
</evidence>
<dbReference type="Proteomes" id="UP001061361">
    <property type="component" value="Chromosome"/>
</dbReference>
<organism evidence="2 3">
    <name type="scientific">Pseudodesulfovibrio portus</name>
    <dbReference type="NCBI Taxonomy" id="231439"/>
    <lineage>
        <taxon>Bacteria</taxon>
        <taxon>Pseudomonadati</taxon>
        <taxon>Thermodesulfobacteriota</taxon>
        <taxon>Desulfovibrionia</taxon>
        <taxon>Desulfovibrionales</taxon>
        <taxon>Desulfovibrionaceae</taxon>
    </lineage>
</organism>
<keyword evidence="1" id="KW-0812">Transmembrane</keyword>
<accession>A0ABM8AV61</accession>
<protein>
    <recommendedName>
        <fullName evidence="4">DUF304 domain-containing protein</fullName>
    </recommendedName>
</protein>
<keyword evidence="1" id="KW-1133">Transmembrane helix</keyword>
<feature type="transmembrane region" description="Helical" evidence="1">
    <location>
        <begin position="24"/>
        <end position="44"/>
    </location>
</feature>
<keyword evidence="1" id="KW-0472">Membrane</keyword>
<keyword evidence="3" id="KW-1185">Reference proteome</keyword>
<dbReference type="EMBL" id="AP026708">
    <property type="protein sequence ID" value="BDQ35383.1"/>
    <property type="molecule type" value="Genomic_DNA"/>
</dbReference>
<evidence type="ECO:0008006" key="4">
    <source>
        <dbReference type="Google" id="ProtNLM"/>
    </source>
</evidence>
<sequence length="163" mass="17961">MLAAVFLGLAAAGFHYLENDNLKLAIYCVSMAGFGVTMINGVAVMTRQPMIKILDDRFSVYTPFGPALIRFGEVLSFRKGRMPFLSTMRVVINRSARPRFTSGLGRLLYTVVYLNFSNSISIHGFMLGANPDAVMEMLEKRRLAAARLDAVGDYDPQAVTQVG</sequence>
<evidence type="ECO:0000313" key="2">
    <source>
        <dbReference type="EMBL" id="BDQ35383.1"/>
    </source>
</evidence>
<gene>
    <name evidence="2" type="ORF">JCM14722_29250</name>
</gene>
<evidence type="ECO:0000256" key="1">
    <source>
        <dbReference type="SAM" id="Phobius"/>
    </source>
</evidence>
<reference evidence="2" key="1">
    <citation type="submission" date="2022-08" db="EMBL/GenBank/DDBJ databases">
        <title>Genome Sequence of the sulphate-reducing bacterium, Pseudodesulfovibrio portus JCM14722.</title>
        <authorList>
            <person name="Kondo R."/>
            <person name="Kataoka T."/>
        </authorList>
    </citation>
    <scope>NUCLEOTIDE SEQUENCE</scope>
    <source>
        <strain evidence="2">JCM 14722</strain>
    </source>
</reference>
<dbReference type="RefSeq" id="WP_264982272.1">
    <property type="nucleotide sequence ID" value="NZ_AP026708.1"/>
</dbReference>
<proteinExistence type="predicted"/>
<name>A0ABM8AV61_9BACT</name>